<comment type="caution">
    <text evidence="2">The sequence shown here is derived from an EMBL/GenBank/DDBJ whole genome shotgun (WGS) entry which is preliminary data.</text>
</comment>
<keyword evidence="3" id="KW-1185">Reference proteome</keyword>
<accession>A0A501X4P9</accession>
<keyword evidence="1" id="KW-1133">Transmembrane helix</keyword>
<dbReference type="InterPro" id="IPR045644">
    <property type="entry name" value="DUF6404"/>
</dbReference>
<feature type="transmembrane region" description="Helical" evidence="1">
    <location>
        <begin position="47"/>
        <end position="70"/>
    </location>
</feature>
<dbReference type="Proteomes" id="UP000315901">
    <property type="component" value="Unassembled WGS sequence"/>
</dbReference>
<feature type="transmembrane region" description="Helical" evidence="1">
    <location>
        <begin position="85"/>
        <end position="102"/>
    </location>
</feature>
<reference evidence="2 3" key="1">
    <citation type="submission" date="2019-06" db="EMBL/GenBank/DDBJ databases">
        <title>A novel bacterium of genus Marinomonas, isolated from coastal sand.</title>
        <authorList>
            <person name="Huang H."/>
            <person name="Mo K."/>
            <person name="Hu Y."/>
        </authorList>
    </citation>
    <scope>NUCLEOTIDE SEQUENCE [LARGE SCALE GENOMIC DNA]</scope>
    <source>
        <strain evidence="2 3">HB171799</strain>
    </source>
</reference>
<dbReference type="OrthoDB" id="7870117at2"/>
<keyword evidence="1" id="KW-0472">Membrane</keyword>
<dbReference type="EMBL" id="VFRR01000002">
    <property type="protein sequence ID" value="TPE55377.1"/>
    <property type="molecule type" value="Genomic_DNA"/>
</dbReference>
<dbReference type="Pfam" id="PF19942">
    <property type="entry name" value="DUF6404"/>
    <property type="match status" value="1"/>
</dbReference>
<organism evidence="2 3">
    <name type="scientific">Maribrevibacterium harenarium</name>
    <dbReference type="NCBI Taxonomy" id="2589817"/>
    <lineage>
        <taxon>Bacteria</taxon>
        <taxon>Pseudomonadati</taxon>
        <taxon>Pseudomonadota</taxon>
        <taxon>Gammaproteobacteria</taxon>
        <taxon>Oceanospirillales</taxon>
        <taxon>Oceanospirillaceae</taxon>
        <taxon>Maribrevibacterium</taxon>
    </lineage>
</organism>
<name>A0A501X4P9_9GAMM</name>
<protein>
    <submittedName>
        <fullName evidence="2">Uncharacterized protein</fullName>
    </submittedName>
</protein>
<evidence type="ECO:0000313" key="2">
    <source>
        <dbReference type="EMBL" id="TPE55377.1"/>
    </source>
</evidence>
<sequence length="116" mass="13320">MSFEQRLEKAHAELQSHGVWLSNYKPPVFSLLRALGIKVAPPYYLNFHLNAIIHFWYFAPIIFLAMYFGILGDAGAGAKLAMDKAAFWGILYGLGMSLFYLVRRKQLKLRSWSDFS</sequence>
<dbReference type="RefSeq" id="WP_140587040.1">
    <property type="nucleotide sequence ID" value="NZ_VFRR01000002.1"/>
</dbReference>
<evidence type="ECO:0000313" key="3">
    <source>
        <dbReference type="Proteomes" id="UP000315901"/>
    </source>
</evidence>
<evidence type="ECO:0000256" key="1">
    <source>
        <dbReference type="SAM" id="Phobius"/>
    </source>
</evidence>
<dbReference type="AlphaFoldDB" id="A0A501X4P9"/>
<gene>
    <name evidence="2" type="ORF">FJM67_02200</name>
</gene>
<keyword evidence="1" id="KW-0812">Transmembrane</keyword>
<proteinExistence type="predicted"/>